<dbReference type="Proteomes" id="UP001160148">
    <property type="component" value="Unassembled WGS sequence"/>
</dbReference>
<accession>A0AAV0WVD5</accession>
<comment type="caution">
    <text evidence="2">The sequence shown here is derived from an EMBL/GenBank/DDBJ whole genome shotgun (WGS) entry which is preliminary data.</text>
</comment>
<gene>
    <name evidence="2" type="ORF">MEUPH1_LOCUS15352</name>
</gene>
<feature type="domain" description="RNA-directed RNA polymerase L methyltransferase" evidence="1">
    <location>
        <begin position="1"/>
        <end position="199"/>
    </location>
</feature>
<dbReference type="EMBL" id="CARXXK010000002">
    <property type="protein sequence ID" value="CAI6360005.1"/>
    <property type="molecule type" value="Genomic_DNA"/>
</dbReference>
<name>A0AAV0WVD5_9HEMI</name>
<proteinExistence type="predicted"/>
<evidence type="ECO:0000259" key="1">
    <source>
        <dbReference type="Pfam" id="PF14314"/>
    </source>
</evidence>
<evidence type="ECO:0000313" key="3">
    <source>
        <dbReference type="Proteomes" id="UP001160148"/>
    </source>
</evidence>
<sequence length="412" mass="46677">MGSACLRMFPKAVVAFNSLLSEREEIPNGIEPQDPFAITCLPVDMKSRCINLVDFWKHPSDLQDFDTWAYILGLLNYKIDLLISDTEPYSPEIMGKILTHLISHSSVKGMIENVIFKTHVYTFLNEPLFDRLLSYFKSRFFVRATMSSSHTSEIYILMCGSMGASDNLYVSRFSLETLDQSFNDKWSNAEGELERALLIFGLRMETGIDPRFFPNPQLELEEILQNIGLSYKDRSILASALLKPESPSSINQAVRGLKKMGLREHWKVPRSHLSDIIPTFSRVSNVYSVLFGIGLFSSLVSEDIELYKGILRSMNTRATSYSKILNTSNKLLKTKTTINYSDGGNCVVKKLGKMVDSSKASAVIRLLRLSMKSSVEARSKWIGVELGWIIIPNIESDTDGLLFFRDERDNQK</sequence>
<reference evidence="2 3" key="1">
    <citation type="submission" date="2023-01" db="EMBL/GenBank/DDBJ databases">
        <authorList>
            <person name="Whitehead M."/>
        </authorList>
    </citation>
    <scope>NUCLEOTIDE SEQUENCE [LARGE SCALE GENOMIC DNA]</scope>
</reference>
<protein>
    <recommendedName>
        <fullName evidence="1">RNA-directed RNA polymerase L methyltransferase domain-containing protein</fullName>
    </recommendedName>
</protein>
<dbReference type="InterPro" id="IPR039530">
    <property type="entry name" value="L_methyltransferase_rhabdo"/>
</dbReference>
<evidence type="ECO:0000313" key="2">
    <source>
        <dbReference type="EMBL" id="CAI6360005.1"/>
    </source>
</evidence>
<keyword evidence="3" id="KW-1185">Reference proteome</keyword>
<dbReference type="AlphaFoldDB" id="A0AAV0WVD5"/>
<organism evidence="2 3">
    <name type="scientific">Macrosiphum euphorbiae</name>
    <name type="common">potato aphid</name>
    <dbReference type="NCBI Taxonomy" id="13131"/>
    <lineage>
        <taxon>Eukaryota</taxon>
        <taxon>Metazoa</taxon>
        <taxon>Ecdysozoa</taxon>
        <taxon>Arthropoda</taxon>
        <taxon>Hexapoda</taxon>
        <taxon>Insecta</taxon>
        <taxon>Pterygota</taxon>
        <taxon>Neoptera</taxon>
        <taxon>Paraneoptera</taxon>
        <taxon>Hemiptera</taxon>
        <taxon>Sternorrhyncha</taxon>
        <taxon>Aphidomorpha</taxon>
        <taxon>Aphidoidea</taxon>
        <taxon>Aphididae</taxon>
        <taxon>Macrosiphini</taxon>
        <taxon>Macrosiphum</taxon>
    </lineage>
</organism>
<dbReference type="Pfam" id="PF14314">
    <property type="entry name" value="Methyltrans_Mon_2nd"/>
    <property type="match status" value="1"/>
</dbReference>